<evidence type="ECO:0000256" key="8">
    <source>
        <dbReference type="PROSITE-ProRule" id="PRU00169"/>
    </source>
</evidence>
<organism evidence="11">
    <name type="scientific">Accumulibacter regalis</name>
    <dbReference type="NCBI Taxonomy" id="522306"/>
    <lineage>
        <taxon>Bacteria</taxon>
        <taxon>Pseudomonadati</taxon>
        <taxon>Pseudomonadota</taxon>
        <taxon>Betaproteobacteria</taxon>
        <taxon>Candidatus Accumulibacter</taxon>
    </lineage>
</organism>
<evidence type="ECO:0000259" key="10">
    <source>
        <dbReference type="PROSITE" id="PS50110"/>
    </source>
</evidence>
<dbReference type="PROSITE" id="PS50045">
    <property type="entry name" value="SIGMA54_INTERACT_4"/>
    <property type="match status" value="1"/>
</dbReference>
<dbReference type="SUPFAM" id="SSF46689">
    <property type="entry name" value="Homeodomain-like"/>
    <property type="match status" value="1"/>
</dbReference>
<evidence type="ECO:0000256" key="3">
    <source>
        <dbReference type="ARBA" id="ARBA00022840"/>
    </source>
</evidence>
<evidence type="ECO:0000256" key="1">
    <source>
        <dbReference type="ARBA" id="ARBA00022553"/>
    </source>
</evidence>
<dbReference type="PANTHER" id="PTHR32071:SF21">
    <property type="entry name" value="TRANSCRIPTIONAL REGULATORY PROTEIN FLGR"/>
    <property type="match status" value="1"/>
</dbReference>
<accession>C7RL99</accession>
<dbReference type="FunFam" id="3.40.50.2300:FF:000018">
    <property type="entry name" value="DNA-binding transcriptional regulator NtrC"/>
    <property type="match status" value="1"/>
</dbReference>
<evidence type="ECO:0000256" key="2">
    <source>
        <dbReference type="ARBA" id="ARBA00022741"/>
    </source>
</evidence>
<evidence type="ECO:0000256" key="6">
    <source>
        <dbReference type="ARBA" id="ARBA00023125"/>
    </source>
</evidence>
<evidence type="ECO:0000256" key="4">
    <source>
        <dbReference type="ARBA" id="ARBA00023012"/>
    </source>
</evidence>
<dbReference type="PANTHER" id="PTHR32071">
    <property type="entry name" value="TRANSCRIPTIONAL REGULATORY PROTEIN"/>
    <property type="match status" value="1"/>
</dbReference>
<keyword evidence="1 8" id="KW-0597">Phosphoprotein</keyword>
<dbReference type="eggNOG" id="COG2204">
    <property type="taxonomic scope" value="Bacteria"/>
</dbReference>
<dbReference type="GO" id="GO:0006355">
    <property type="term" value="P:regulation of DNA-templated transcription"/>
    <property type="evidence" value="ECO:0007669"/>
    <property type="project" value="InterPro"/>
</dbReference>
<dbReference type="STRING" id="522306.CAP2UW1_3798"/>
<dbReference type="AlphaFoldDB" id="C7RL99"/>
<dbReference type="Pfam" id="PF00072">
    <property type="entry name" value="Response_reg"/>
    <property type="match status" value="1"/>
</dbReference>
<dbReference type="EMBL" id="CP001715">
    <property type="protein sequence ID" value="ACV37048.1"/>
    <property type="molecule type" value="Genomic_DNA"/>
</dbReference>
<keyword evidence="3" id="KW-0067">ATP-binding</keyword>
<dbReference type="PROSITE" id="PS00688">
    <property type="entry name" value="SIGMA54_INTERACT_3"/>
    <property type="match status" value="1"/>
</dbReference>
<evidence type="ECO:0000256" key="5">
    <source>
        <dbReference type="ARBA" id="ARBA00023015"/>
    </source>
</evidence>
<dbReference type="SUPFAM" id="SSF52540">
    <property type="entry name" value="P-loop containing nucleoside triphosphate hydrolases"/>
    <property type="match status" value="1"/>
</dbReference>
<keyword evidence="4" id="KW-0902">Two-component regulatory system</keyword>
<protein>
    <submittedName>
        <fullName evidence="11">Two component, sigma54 specific, transcriptional regulator, Fis family</fullName>
    </submittedName>
</protein>
<keyword evidence="5" id="KW-0805">Transcription regulation</keyword>
<dbReference type="InterPro" id="IPR009057">
    <property type="entry name" value="Homeodomain-like_sf"/>
</dbReference>
<dbReference type="InterPro" id="IPR001789">
    <property type="entry name" value="Sig_transdc_resp-reg_receiver"/>
</dbReference>
<dbReference type="InterPro" id="IPR027417">
    <property type="entry name" value="P-loop_NTPase"/>
</dbReference>
<dbReference type="GO" id="GO:0043565">
    <property type="term" value="F:sequence-specific DNA binding"/>
    <property type="evidence" value="ECO:0007669"/>
    <property type="project" value="InterPro"/>
</dbReference>
<dbReference type="FunFam" id="3.40.50.300:FF:000006">
    <property type="entry name" value="DNA-binding transcriptional regulator NtrC"/>
    <property type="match status" value="1"/>
</dbReference>
<dbReference type="SMART" id="SM00448">
    <property type="entry name" value="REC"/>
    <property type="match status" value="1"/>
</dbReference>
<reference evidence="11" key="2">
    <citation type="submission" date="2009-09" db="EMBL/GenBank/DDBJ databases">
        <title>Complete sequence of chromosome of Candidatus Accumulibacter phosphatis clade IIA str. UW-1.</title>
        <authorList>
            <consortium name="US DOE Joint Genome Institute"/>
            <person name="Martin H.G."/>
            <person name="Ivanova N."/>
            <person name="Kunin V."/>
            <person name="Warnecke F."/>
            <person name="Barry K."/>
            <person name="He S."/>
            <person name="Salamov A."/>
            <person name="Szeto E."/>
            <person name="Dalin E."/>
            <person name="Pangilinan J.L."/>
            <person name="Lapidus A."/>
            <person name="Lowry S."/>
            <person name="Kyrpides N.C."/>
            <person name="McMahon K.D."/>
            <person name="Hugenholtz P."/>
        </authorList>
    </citation>
    <scope>NUCLEOTIDE SEQUENCE [LARGE SCALE GENOMIC DNA]</scope>
    <source>
        <strain evidence="11">UW-1</strain>
    </source>
</reference>
<keyword evidence="7" id="KW-0804">Transcription</keyword>
<dbReference type="InterPro" id="IPR025662">
    <property type="entry name" value="Sigma_54_int_dom_ATP-bd_1"/>
</dbReference>
<reference evidence="11" key="1">
    <citation type="submission" date="2009-08" db="EMBL/GenBank/DDBJ databases">
        <authorList>
            <consortium name="US DOE Joint Genome Institute"/>
            <person name="Lucas S."/>
            <person name="Copeland A."/>
            <person name="Lapidus A."/>
            <person name="Glavina del Rio T."/>
            <person name="Dalin E."/>
            <person name="Tice H."/>
            <person name="Bruce D."/>
            <person name="Barry K."/>
            <person name="Pitluck S."/>
            <person name="Lowry S."/>
            <person name="Larimer F."/>
            <person name="Land M."/>
            <person name="Hauser L."/>
            <person name="Kyrpides N."/>
            <person name="Ivanova N."/>
            <person name="McMahon K.D."/>
            <person name="Hugenholtz P."/>
        </authorList>
    </citation>
    <scope>NUCLEOTIDE SEQUENCE</scope>
    <source>
        <strain evidence="11">UW-1</strain>
    </source>
</reference>
<dbReference type="Gene3D" id="1.10.10.60">
    <property type="entry name" value="Homeodomain-like"/>
    <property type="match status" value="1"/>
</dbReference>
<dbReference type="Pfam" id="PF00158">
    <property type="entry name" value="Sigma54_activat"/>
    <property type="match status" value="1"/>
</dbReference>
<evidence type="ECO:0000313" key="11">
    <source>
        <dbReference type="EMBL" id="ACV37048.1"/>
    </source>
</evidence>
<feature type="domain" description="Response regulatory" evidence="10">
    <location>
        <begin position="6"/>
        <end position="120"/>
    </location>
</feature>
<dbReference type="InterPro" id="IPR058031">
    <property type="entry name" value="AAA_lid_NorR"/>
</dbReference>
<dbReference type="Gene3D" id="1.10.8.60">
    <property type="match status" value="1"/>
</dbReference>
<dbReference type="InterPro" id="IPR003593">
    <property type="entry name" value="AAA+_ATPase"/>
</dbReference>
<dbReference type="InterPro" id="IPR002078">
    <property type="entry name" value="Sigma_54_int"/>
</dbReference>
<sequence length="457" mass="49884">MASRLPILVVEDDLALREAVCDTLELAGQAVVAAAGGEEALQLLARQTVSLVVSDVRMLPIDGIALLKEIRSRFPHLPVVLMTAFADVDRAVEAMRAGACDFLLKPFEPKALLDHVQRYRLPETLDDERVVAGDPLSRNLFGLATRVAQSDTTVLLTGESGVGKEVVARFIHQHSARRKGPFVAINCAAIPDSLLEATLFGHEKGAFSGAQHAQVGKFEQAQHGTLLLDEITEMPLALQAKLLRVLQEREVERVGGQKPVSLDIRVVATSNRDMADAVAKGLFREDLFYRLNVFPLLIPALRQRVQDIIPLARHFLAEHGGRAGRPGLRLAAAAEEALQHHTWPGNIRELENVMQRAVILATGDVVDVDSLHLSAAVPAARPAAQWPPAAVPEPAFAVPPPEAQKTDKLREVEREHILETLAAAGGSRKLAGERLGMPERTLRHKLRQYRLEGFLKG</sequence>
<dbReference type="InterPro" id="IPR002197">
    <property type="entry name" value="HTH_Fis"/>
</dbReference>
<dbReference type="PROSITE" id="PS50110">
    <property type="entry name" value="RESPONSE_REGULATORY"/>
    <property type="match status" value="1"/>
</dbReference>
<keyword evidence="2" id="KW-0547">Nucleotide-binding</keyword>
<gene>
    <name evidence="11" type="ordered locus">CAP2UW1_3798</name>
</gene>
<dbReference type="CDD" id="cd00009">
    <property type="entry name" value="AAA"/>
    <property type="match status" value="1"/>
</dbReference>
<evidence type="ECO:0000259" key="9">
    <source>
        <dbReference type="PROSITE" id="PS50045"/>
    </source>
</evidence>
<dbReference type="GO" id="GO:0000160">
    <property type="term" value="P:phosphorelay signal transduction system"/>
    <property type="evidence" value="ECO:0007669"/>
    <property type="project" value="UniProtKB-KW"/>
</dbReference>
<dbReference type="Pfam" id="PF02954">
    <property type="entry name" value="HTH_8"/>
    <property type="match status" value="1"/>
</dbReference>
<dbReference type="Pfam" id="PF25601">
    <property type="entry name" value="AAA_lid_14"/>
    <property type="match status" value="1"/>
</dbReference>
<evidence type="ECO:0000256" key="7">
    <source>
        <dbReference type="ARBA" id="ARBA00023163"/>
    </source>
</evidence>
<name>C7RL99_ACCRE</name>
<feature type="modified residue" description="4-aspartylphosphate" evidence="8">
    <location>
        <position position="55"/>
    </location>
</feature>
<dbReference type="KEGG" id="app:CAP2UW1_3798"/>
<keyword evidence="6" id="KW-0238">DNA-binding</keyword>
<dbReference type="OrthoDB" id="9761705at2"/>
<dbReference type="SUPFAM" id="SSF52172">
    <property type="entry name" value="CheY-like"/>
    <property type="match status" value="1"/>
</dbReference>
<dbReference type="HOGENOM" id="CLU_000445_0_6_4"/>
<dbReference type="InterPro" id="IPR011006">
    <property type="entry name" value="CheY-like_superfamily"/>
</dbReference>
<feature type="domain" description="Sigma-54 factor interaction" evidence="9">
    <location>
        <begin position="130"/>
        <end position="359"/>
    </location>
</feature>
<dbReference type="PROSITE" id="PS00675">
    <property type="entry name" value="SIGMA54_INTERACT_1"/>
    <property type="match status" value="1"/>
</dbReference>
<dbReference type="GO" id="GO:0005524">
    <property type="term" value="F:ATP binding"/>
    <property type="evidence" value="ECO:0007669"/>
    <property type="project" value="UniProtKB-KW"/>
</dbReference>
<dbReference type="SMART" id="SM00382">
    <property type="entry name" value="AAA"/>
    <property type="match status" value="1"/>
</dbReference>
<dbReference type="Gene3D" id="3.40.50.2300">
    <property type="match status" value="1"/>
</dbReference>
<dbReference type="Gene3D" id="3.40.50.300">
    <property type="entry name" value="P-loop containing nucleotide triphosphate hydrolases"/>
    <property type="match status" value="1"/>
</dbReference>
<dbReference type="InterPro" id="IPR025944">
    <property type="entry name" value="Sigma_54_int_dom_CS"/>
</dbReference>
<proteinExistence type="predicted"/>